<dbReference type="AlphaFoldDB" id="A0A0G9HA65"/>
<protein>
    <submittedName>
        <fullName evidence="1">Uncharacterized protein</fullName>
    </submittedName>
</protein>
<reference evidence="2" key="1">
    <citation type="submission" date="2016-09" db="EMBL/GenBank/DDBJ databases">
        <authorList>
            <person name="Lysoe E."/>
        </authorList>
    </citation>
    <scope>NUCLEOTIDE SEQUENCE [LARGE SCALE GENOMIC DNA]</scope>
    <source>
        <strain evidence="2">LJ96T</strain>
    </source>
</reference>
<name>A0A0G9HA65_9GAMM</name>
<dbReference type="KEGG" id="lrz:BJI69_07455"/>
<dbReference type="STRING" id="1440763.BJI69_07455"/>
<dbReference type="EMBL" id="CP017480">
    <property type="protein sequence ID" value="APG03761.1"/>
    <property type="molecule type" value="Genomic_DNA"/>
</dbReference>
<gene>
    <name evidence="1" type="ORF">BJI69_07455</name>
</gene>
<proteinExistence type="predicted"/>
<evidence type="ECO:0000313" key="2">
    <source>
        <dbReference type="Proteomes" id="UP000182987"/>
    </source>
</evidence>
<dbReference type="Gene3D" id="1.10.357.10">
    <property type="entry name" value="Tetracycline Repressor, domain 2"/>
    <property type="match status" value="1"/>
</dbReference>
<dbReference type="PATRIC" id="fig|1440763.5.peg.2381"/>
<dbReference type="InterPro" id="IPR009057">
    <property type="entry name" value="Homeodomain-like_sf"/>
</dbReference>
<sequence>MSWDVPHILEREGSAGYTTNAVAERAGVSIGSLYQRAVVDAAGQRGDTDAQALETRVMKAVSGYLGG</sequence>
<accession>A0A0G9HA65</accession>
<dbReference type="Proteomes" id="UP000182987">
    <property type="component" value="Chromosome"/>
</dbReference>
<dbReference type="SUPFAM" id="SSF46689">
    <property type="entry name" value="Homeodomain-like"/>
    <property type="match status" value="1"/>
</dbReference>
<organism evidence="1 2">
    <name type="scientific">Luteibacter rhizovicinus DSM 16549</name>
    <dbReference type="NCBI Taxonomy" id="1440763"/>
    <lineage>
        <taxon>Bacteria</taxon>
        <taxon>Pseudomonadati</taxon>
        <taxon>Pseudomonadota</taxon>
        <taxon>Gammaproteobacteria</taxon>
        <taxon>Lysobacterales</taxon>
        <taxon>Rhodanobacteraceae</taxon>
        <taxon>Luteibacter</taxon>
    </lineage>
</organism>
<keyword evidence="2" id="KW-1185">Reference proteome</keyword>
<evidence type="ECO:0000313" key="1">
    <source>
        <dbReference type="EMBL" id="APG03761.1"/>
    </source>
</evidence>